<dbReference type="EMBL" id="JALJOS010000001">
    <property type="protein sequence ID" value="KAK9844285.1"/>
    <property type="molecule type" value="Genomic_DNA"/>
</dbReference>
<dbReference type="PANTHER" id="PTHR15276">
    <property type="entry name" value="H4 D10S170 PROTEIN-RELATED"/>
    <property type="match status" value="1"/>
</dbReference>
<sequence>MESQTDDAVALRSELRLTRSSLEVERLRSTRYAEELRQAKEQSIALHKQVELEQECITLKLMKRLEQLKREKQNLANEVEREEEYLTNSLQKRLQKLNEEKCSLEQQLEQDNKKLAELSNEKKKLHHEKIDLENQLEAEAEYIVNKLQKRVTKLAEEKAALQQEKSTMQRQVVDLSSAVDRLSCEKVDLERQFEMEEEGIVNGLQRKLEQVTQAYRALEERVEAHGLSMKTLQPLPSLDLDTELVYGRSPRQRDLQVDERRLSGSRRERSLSNSSSTSSQRLFGAGSVDHRSGSRDIRGFSPSGFS</sequence>
<evidence type="ECO:0000256" key="2">
    <source>
        <dbReference type="SAM" id="MobiDB-lite"/>
    </source>
</evidence>
<keyword evidence="1" id="KW-0175">Coiled coil</keyword>
<dbReference type="PANTHER" id="PTHR15276:SF0">
    <property type="entry name" value="COILED-COIL DOMAIN-CONTAINING PROTEIN 6"/>
    <property type="match status" value="1"/>
</dbReference>
<accession>A0AAW1SDS6</accession>
<dbReference type="SUPFAM" id="SSF90257">
    <property type="entry name" value="Myosin rod fragments"/>
    <property type="match status" value="1"/>
</dbReference>
<reference evidence="3 4" key="1">
    <citation type="journal article" date="2024" name="Nat. Commun.">
        <title>Phylogenomics reveals the evolutionary origins of lichenization in chlorophyte algae.</title>
        <authorList>
            <person name="Puginier C."/>
            <person name="Libourel C."/>
            <person name="Otte J."/>
            <person name="Skaloud P."/>
            <person name="Haon M."/>
            <person name="Grisel S."/>
            <person name="Petersen M."/>
            <person name="Berrin J.G."/>
            <person name="Delaux P.M."/>
            <person name="Dal Grande F."/>
            <person name="Keller J."/>
        </authorList>
    </citation>
    <scope>NUCLEOTIDE SEQUENCE [LARGE SCALE GENOMIC DNA]</scope>
    <source>
        <strain evidence="3 4">SAG 2145</strain>
    </source>
</reference>
<dbReference type="InterPro" id="IPR019152">
    <property type="entry name" value="DUF2046"/>
</dbReference>
<feature type="coiled-coil region" evidence="1">
    <location>
        <begin position="22"/>
        <end position="221"/>
    </location>
</feature>
<dbReference type="Pfam" id="PF09755">
    <property type="entry name" value="DUF2046"/>
    <property type="match status" value="1"/>
</dbReference>
<dbReference type="AlphaFoldDB" id="A0AAW1SDS6"/>
<evidence type="ECO:0000313" key="3">
    <source>
        <dbReference type="EMBL" id="KAK9844285.1"/>
    </source>
</evidence>
<proteinExistence type="predicted"/>
<dbReference type="Gene3D" id="1.20.5.1000">
    <property type="entry name" value="arf6 gtpase in complex with a specific effector, jip4"/>
    <property type="match status" value="1"/>
</dbReference>
<evidence type="ECO:0000313" key="4">
    <source>
        <dbReference type="Proteomes" id="UP001438707"/>
    </source>
</evidence>
<protein>
    <submittedName>
        <fullName evidence="3">Uncharacterized protein</fullName>
    </submittedName>
</protein>
<name>A0AAW1SDS6_9CHLO</name>
<organism evidence="3 4">
    <name type="scientific">Apatococcus lobatus</name>
    <dbReference type="NCBI Taxonomy" id="904363"/>
    <lineage>
        <taxon>Eukaryota</taxon>
        <taxon>Viridiplantae</taxon>
        <taxon>Chlorophyta</taxon>
        <taxon>core chlorophytes</taxon>
        <taxon>Trebouxiophyceae</taxon>
        <taxon>Chlorellales</taxon>
        <taxon>Chlorellaceae</taxon>
        <taxon>Apatococcus</taxon>
    </lineage>
</organism>
<dbReference type="Proteomes" id="UP001438707">
    <property type="component" value="Unassembled WGS sequence"/>
</dbReference>
<feature type="compositionally biased region" description="Basic and acidic residues" evidence="2">
    <location>
        <begin position="251"/>
        <end position="270"/>
    </location>
</feature>
<feature type="compositionally biased region" description="Basic and acidic residues" evidence="2">
    <location>
        <begin position="288"/>
        <end position="298"/>
    </location>
</feature>
<gene>
    <name evidence="3" type="ORF">WJX74_000437</name>
</gene>
<feature type="region of interest" description="Disordered" evidence="2">
    <location>
        <begin position="249"/>
        <end position="306"/>
    </location>
</feature>
<evidence type="ECO:0000256" key="1">
    <source>
        <dbReference type="SAM" id="Coils"/>
    </source>
</evidence>
<keyword evidence="4" id="KW-1185">Reference proteome</keyword>
<comment type="caution">
    <text evidence="3">The sequence shown here is derived from an EMBL/GenBank/DDBJ whole genome shotgun (WGS) entry which is preliminary data.</text>
</comment>
<feature type="compositionally biased region" description="Low complexity" evidence="2">
    <location>
        <begin position="271"/>
        <end position="282"/>
    </location>
</feature>